<evidence type="ECO:0000313" key="2">
    <source>
        <dbReference type="Proteomes" id="UP000198615"/>
    </source>
</evidence>
<keyword evidence="2" id="KW-1185">Reference proteome</keyword>
<accession>A0A8G2BI38</accession>
<name>A0A8G2BI38_9PROT</name>
<protein>
    <submittedName>
        <fullName evidence="1">Uncharacterized protein</fullName>
    </submittedName>
</protein>
<gene>
    <name evidence="1" type="ORF">SAMN05660686_02498</name>
</gene>
<dbReference type="AlphaFoldDB" id="A0A8G2BI38"/>
<dbReference type="Proteomes" id="UP000198615">
    <property type="component" value="Unassembled WGS sequence"/>
</dbReference>
<dbReference type="EMBL" id="FNBW01000007">
    <property type="protein sequence ID" value="SDF84150.1"/>
    <property type="molecule type" value="Genomic_DNA"/>
</dbReference>
<evidence type="ECO:0000313" key="1">
    <source>
        <dbReference type="EMBL" id="SDF84150.1"/>
    </source>
</evidence>
<reference evidence="1 2" key="1">
    <citation type="submission" date="2016-10" db="EMBL/GenBank/DDBJ databases">
        <authorList>
            <person name="Varghese N."/>
            <person name="Submissions S."/>
        </authorList>
    </citation>
    <scope>NUCLEOTIDE SEQUENCE [LARGE SCALE GENOMIC DNA]</scope>
    <source>
        <strain evidence="1 2">DSM 18839</strain>
    </source>
</reference>
<comment type="caution">
    <text evidence="1">The sequence shown here is derived from an EMBL/GenBank/DDBJ whole genome shotgun (WGS) entry which is preliminary data.</text>
</comment>
<proteinExistence type="predicted"/>
<organism evidence="1 2">
    <name type="scientific">Thalassobaculum litoreum DSM 18839</name>
    <dbReference type="NCBI Taxonomy" id="1123362"/>
    <lineage>
        <taxon>Bacteria</taxon>
        <taxon>Pseudomonadati</taxon>
        <taxon>Pseudomonadota</taxon>
        <taxon>Alphaproteobacteria</taxon>
        <taxon>Rhodospirillales</taxon>
        <taxon>Thalassobaculaceae</taxon>
        <taxon>Thalassobaculum</taxon>
    </lineage>
</organism>
<sequence>MHEPKDDAARIAKRLSHRMVDHLRRAADPDGLTRSNGNSTLRALLERGLIAESEDQPANTMRTTWVPTELGRRVIAAA</sequence>
<dbReference type="RefSeq" id="WP_139189284.1">
    <property type="nucleotide sequence ID" value="NZ_FNBW01000007.1"/>
</dbReference>